<keyword evidence="2" id="KW-1185">Reference proteome</keyword>
<dbReference type="AlphaFoldDB" id="A0A183SFL4"/>
<dbReference type="OrthoDB" id="10030815at2759"/>
<evidence type="ECO:0000313" key="3">
    <source>
        <dbReference type="WBParaSite" id="SSLN_0000311201-mRNA-1"/>
    </source>
</evidence>
<evidence type="ECO:0000313" key="1">
    <source>
        <dbReference type="EMBL" id="VDL89397.1"/>
    </source>
</evidence>
<proteinExistence type="predicted"/>
<sequence>MSLRLPRRGGMFATISSAYAPPTSQMTSSDEEKNKFYEDMHAVLTIVSEVEKLIVPGDWFDENDAAINALLAETNRWHKAYVDHPKAAQKTAFYRIRRLI</sequence>
<reference evidence="3" key="1">
    <citation type="submission" date="2016-06" db="UniProtKB">
        <authorList>
            <consortium name="WormBaseParasite"/>
        </authorList>
    </citation>
    <scope>IDENTIFICATION</scope>
</reference>
<dbReference type="Proteomes" id="UP000275846">
    <property type="component" value="Unassembled WGS sequence"/>
</dbReference>
<dbReference type="EMBL" id="UYSU01032402">
    <property type="protein sequence ID" value="VDL89397.1"/>
    <property type="molecule type" value="Genomic_DNA"/>
</dbReference>
<reference evidence="1 2" key="2">
    <citation type="submission" date="2018-11" db="EMBL/GenBank/DDBJ databases">
        <authorList>
            <consortium name="Pathogen Informatics"/>
        </authorList>
    </citation>
    <scope>NUCLEOTIDE SEQUENCE [LARGE SCALE GENOMIC DNA]</scope>
    <source>
        <strain evidence="1 2">NST_G2</strain>
    </source>
</reference>
<gene>
    <name evidence="1" type="ORF">SSLN_LOCUS3012</name>
</gene>
<evidence type="ECO:0000313" key="2">
    <source>
        <dbReference type="Proteomes" id="UP000275846"/>
    </source>
</evidence>
<dbReference type="WBParaSite" id="SSLN_0000311201-mRNA-1">
    <property type="protein sequence ID" value="SSLN_0000311201-mRNA-1"/>
    <property type="gene ID" value="SSLN_0000311201"/>
</dbReference>
<accession>A0A183SFL4</accession>
<name>A0A183SFL4_SCHSO</name>
<protein>
    <submittedName>
        <fullName evidence="3">M13 family peptidase</fullName>
    </submittedName>
</protein>
<organism evidence="3">
    <name type="scientific">Schistocephalus solidus</name>
    <name type="common">Tapeworm</name>
    <dbReference type="NCBI Taxonomy" id="70667"/>
    <lineage>
        <taxon>Eukaryota</taxon>
        <taxon>Metazoa</taxon>
        <taxon>Spiralia</taxon>
        <taxon>Lophotrochozoa</taxon>
        <taxon>Platyhelminthes</taxon>
        <taxon>Cestoda</taxon>
        <taxon>Eucestoda</taxon>
        <taxon>Diphyllobothriidea</taxon>
        <taxon>Diphyllobothriidae</taxon>
        <taxon>Schistocephalus</taxon>
    </lineage>
</organism>